<feature type="compositionally biased region" description="Polar residues" evidence="1">
    <location>
        <begin position="242"/>
        <end position="251"/>
    </location>
</feature>
<feature type="compositionally biased region" description="Polar residues" evidence="1">
    <location>
        <begin position="495"/>
        <end position="511"/>
    </location>
</feature>
<reference evidence="2 3" key="1">
    <citation type="submission" date="2020-02" db="EMBL/GenBank/DDBJ databases">
        <authorList>
            <person name="Ferguson B K."/>
        </authorList>
    </citation>
    <scope>NUCLEOTIDE SEQUENCE [LARGE SCALE GENOMIC DNA]</scope>
</reference>
<feature type="compositionally biased region" description="Basic and acidic residues" evidence="1">
    <location>
        <begin position="694"/>
        <end position="703"/>
    </location>
</feature>
<feature type="compositionally biased region" description="Polar residues" evidence="1">
    <location>
        <begin position="667"/>
        <end position="676"/>
    </location>
</feature>
<dbReference type="OrthoDB" id="6429739at2759"/>
<feature type="compositionally biased region" description="Low complexity" evidence="1">
    <location>
        <begin position="646"/>
        <end position="658"/>
    </location>
</feature>
<feature type="compositionally biased region" description="Basic and acidic residues" evidence="1">
    <location>
        <begin position="460"/>
        <end position="472"/>
    </location>
</feature>
<feature type="compositionally biased region" description="Low complexity" evidence="1">
    <location>
        <begin position="208"/>
        <end position="219"/>
    </location>
</feature>
<evidence type="ECO:0000313" key="2">
    <source>
        <dbReference type="EMBL" id="CAB0036489.1"/>
    </source>
</evidence>
<feature type="region of interest" description="Disordered" evidence="1">
    <location>
        <begin position="21"/>
        <end position="45"/>
    </location>
</feature>
<gene>
    <name evidence="2" type="ORF">TBRA_LOCUS8355</name>
</gene>
<feature type="compositionally biased region" description="Basic and acidic residues" evidence="1">
    <location>
        <begin position="512"/>
        <end position="527"/>
    </location>
</feature>
<dbReference type="AlphaFoldDB" id="A0A6H5IEU3"/>
<proteinExistence type="predicted"/>
<accession>A0A6H5IEU3</accession>
<feature type="region of interest" description="Disordered" evidence="1">
    <location>
        <begin position="340"/>
        <end position="359"/>
    </location>
</feature>
<protein>
    <submittedName>
        <fullName evidence="2">Uncharacterized protein</fullName>
    </submittedName>
</protein>
<feature type="compositionally biased region" description="Basic and acidic residues" evidence="1">
    <location>
        <begin position="483"/>
        <end position="494"/>
    </location>
</feature>
<feature type="region of interest" description="Disordered" evidence="1">
    <location>
        <begin position="646"/>
        <end position="716"/>
    </location>
</feature>
<dbReference type="Proteomes" id="UP000479190">
    <property type="component" value="Unassembled WGS sequence"/>
</dbReference>
<sequence>MDQEEARARCLSRPAKRYEIYSNKKRNKEPRQSARMPRNSSLQPIEESSKNAKHIYVYNTAWIRSIYQVYYSKVDLWLRWFPKLHRCTPAAGACILHILARRLLERSFQQVRKFLCVKKMCQIVFTCMFSRIFKTNKSTKIEESKNWLLNTHGAFACAYIPLGKSVTTLACRSRSFERTPCPIIINDDALRYRLCRRDKIAMSSASHAPGQRAAAATAASERRLRARSISTKRKPDDARVQGTANRSAQSPSQDAFGLVLDVVDRARGGQQATDTTGLQEQIGPAIVGHHLRRRRRGAAVAPGAIRALDAPSGLESRQHERDRGRDRAALAVAVEARARRGAQADDAARAPRIPDGKRGSRLQVRTPVYVYRLYTGIERLPISSDYNYWSFRNRSTLLRTIARRNRRRASGSDLDGSNRSCEDDEDLVEEIIDSISLVASRERASRHVYRAQQQQQQRQHQHEPREQRRDSNDLQDDWCNELSVERVDSSRADEQPSSSNVNDNETLVIQQSEREASSAEADKLHGNKEQFRKIEEWKTMGIRYGREERAVDVPDGASAVSLGYCAKAKIGKRAQERVRISCGNKSIRGACTFMRACAPEETGPKANRYFLNAMRKGHVLQRHCAFDKPICASSAGLHGLGSFNSSNNNNSSSSNNNNAEHDKDSLNETGSTTGDTVNGGPGNGGGLASSGPGRADRHLDDLPGGRSHSPPPKSLVSRILARSRSPDDLLDHSEPFSQLWIVLSNVYGELVIVLTMALCLAEVMDTPVPLLSLQSLSKVTCCWKNKCRKISPTIQQNLDYIGQEIHHGPLKSCPTQLVPSINPHQFMFFITDLK</sequence>
<dbReference type="EMBL" id="CADCXV010000817">
    <property type="protein sequence ID" value="CAB0036489.1"/>
    <property type="molecule type" value="Genomic_DNA"/>
</dbReference>
<feature type="region of interest" description="Disordered" evidence="1">
    <location>
        <begin position="446"/>
        <end position="527"/>
    </location>
</feature>
<evidence type="ECO:0000256" key="1">
    <source>
        <dbReference type="SAM" id="MobiDB-lite"/>
    </source>
</evidence>
<evidence type="ECO:0000313" key="3">
    <source>
        <dbReference type="Proteomes" id="UP000479190"/>
    </source>
</evidence>
<name>A0A6H5IEU3_9HYME</name>
<keyword evidence="3" id="KW-1185">Reference proteome</keyword>
<feature type="region of interest" description="Disordered" evidence="1">
    <location>
        <begin position="206"/>
        <end position="251"/>
    </location>
</feature>
<feature type="compositionally biased region" description="Basic and acidic residues" evidence="1">
    <location>
        <begin position="340"/>
        <end position="358"/>
    </location>
</feature>
<organism evidence="2 3">
    <name type="scientific">Trichogramma brassicae</name>
    <dbReference type="NCBI Taxonomy" id="86971"/>
    <lineage>
        <taxon>Eukaryota</taxon>
        <taxon>Metazoa</taxon>
        <taxon>Ecdysozoa</taxon>
        <taxon>Arthropoda</taxon>
        <taxon>Hexapoda</taxon>
        <taxon>Insecta</taxon>
        <taxon>Pterygota</taxon>
        <taxon>Neoptera</taxon>
        <taxon>Endopterygota</taxon>
        <taxon>Hymenoptera</taxon>
        <taxon>Apocrita</taxon>
        <taxon>Proctotrupomorpha</taxon>
        <taxon>Chalcidoidea</taxon>
        <taxon>Trichogrammatidae</taxon>
        <taxon>Trichogramma</taxon>
    </lineage>
</organism>
<feature type="compositionally biased region" description="Gly residues" evidence="1">
    <location>
        <begin position="677"/>
        <end position="688"/>
    </location>
</feature>